<feature type="domain" description="HTH arsR-type" evidence="1">
    <location>
        <begin position="4"/>
        <end position="99"/>
    </location>
</feature>
<keyword evidence="3" id="KW-1185">Reference proteome</keyword>
<reference evidence="2 3" key="1">
    <citation type="submission" date="2018-01" db="EMBL/GenBank/DDBJ databases">
        <title>Draft genome sequence of Sphaerisporangium sp. 7K107.</title>
        <authorList>
            <person name="Sahin N."/>
            <person name="Saygin H."/>
            <person name="Ay H."/>
        </authorList>
    </citation>
    <scope>NUCLEOTIDE SEQUENCE [LARGE SCALE GENOMIC DNA]</scope>
    <source>
        <strain evidence="2 3">7K107</strain>
    </source>
</reference>
<dbReference type="GO" id="GO:0032791">
    <property type="term" value="F:lead ion binding"/>
    <property type="evidence" value="ECO:0007669"/>
    <property type="project" value="TreeGrafter"/>
</dbReference>
<dbReference type="GO" id="GO:0097063">
    <property type="term" value="F:cadmium ion sensor activity"/>
    <property type="evidence" value="ECO:0007669"/>
    <property type="project" value="TreeGrafter"/>
</dbReference>
<dbReference type="PANTHER" id="PTHR39168">
    <property type="entry name" value="TRANSCRIPTIONAL REGULATOR-RELATED"/>
    <property type="match status" value="1"/>
</dbReference>
<dbReference type="GO" id="GO:0010288">
    <property type="term" value="P:response to lead ion"/>
    <property type="evidence" value="ECO:0007669"/>
    <property type="project" value="TreeGrafter"/>
</dbReference>
<dbReference type="InterPro" id="IPR052543">
    <property type="entry name" value="HTH_Metal-responsive_Reg"/>
</dbReference>
<dbReference type="InterPro" id="IPR036390">
    <property type="entry name" value="WH_DNA-bd_sf"/>
</dbReference>
<protein>
    <submittedName>
        <fullName evidence="2">Transcriptional regulator</fullName>
    </submittedName>
</protein>
<evidence type="ECO:0000313" key="2">
    <source>
        <dbReference type="EMBL" id="PZG52087.1"/>
    </source>
</evidence>
<dbReference type="PANTHER" id="PTHR39168:SF1">
    <property type="entry name" value="TRANSCRIPTIONAL REGULATORY PROTEIN"/>
    <property type="match status" value="1"/>
</dbReference>
<dbReference type="InterPro" id="IPR001845">
    <property type="entry name" value="HTH_ArsR_DNA-bd_dom"/>
</dbReference>
<dbReference type="EMBL" id="POUA01000037">
    <property type="protein sequence ID" value="PZG52087.1"/>
    <property type="molecule type" value="Genomic_DNA"/>
</dbReference>
<dbReference type="Proteomes" id="UP000248544">
    <property type="component" value="Unassembled WGS sequence"/>
</dbReference>
<comment type="caution">
    <text evidence="2">The sequence shown here is derived from an EMBL/GenBank/DDBJ whole genome shotgun (WGS) entry which is preliminary data.</text>
</comment>
<dbReference type="SUPFAM" id="SSF46785">
    <property type="entry name" value="Winged helix' DNA-binding domain"/>
    <property type="match status" value="1"/>
</dbReference>
<dbReference type="PROSITE" id="PS50987">
    <property type="entry name" value="HTH_ARSR_2"/>
    <property type="match status" value="1"/>
</dbReference>
<dbReference type="CDD" id="cd00090">
    <property type="entry name" value="HTH_ARSR"/>
    <property type="match status" value="1"/>
</dbReference>
<name>A0A2W2I1L0_9ACTN</name>
<sequence>MDAEPFAKDADITKVAGLMADATRAAMLTTLLDGRALAAGELARAAGVSPPTGSAHLGRLLDGGLVTVVSQGRHRYYLLAGPDVAAALEVLARISPRPAVRSLKGARQARLLRDARTCYDHLAGRAGVDLLDRLVAAGCLLDRGGRYDVPQAGEAMFLRLGVDVPEARRARRKFAPSCLDWTERRPHLGGALGAALTGRLIERGWFERGQVRRALRITDKGRVGLATLL</sequence>
<evidence type="ECO:0000259" key="1">
    <source>
        <dbReference type="PROSITE" id="PS50987"/>
    </source>
</evidence>
<proteinExistence type="predicted"/>
<dbReference type="SMART" id="SM00418">
    <property type="entry name" value="HTH_ARSR"/>
    <property type="match status" value="1"/>
</dbReference>
<dbReference type="InterPro" id="IPR036388">
    <property type="entry name" value="WH-like_DNA-bd_sf"/>
</dbReference>
<dbReference type="GO" id="GO:0003677">
    <property type="term" value="F:DNA binding"/>
    <property type="evidence" value="ECO:0007669"/>
    <property type="project" value="TreeGrafter"/>
</dbReference>
<dbReference type="Pfam" id="PF12840">
    <property type="entry name" value="HTH_20"/>
    <property type="match status" value="1"/>
</dbReference>
<dbReference type="Gene3D" id="1.10.10.10">
    <property type="entry name" value="Winged helix-like DNA-binding domain superfamily/Winged helix DNA-binding domain"/>
    <property type="match status" value="1"/>
</dbReference>
<accession>A0A2W2I1L0</accession>
<evidence type="ECO:0000313" key="3">
    <source>
        <dbReference type="Proteomes" id="UP000248544"/>
    </source>
</evidence>
<dbReference type="GO" id="GO:0046686">
    <property type="term" value="P:response to cadmium ion"/>
    <property type="evidence" value="ECO:0007669"/>
    <property type="project" value="TreeGrafter"/>
</dbReference>
<dbReference type="AlphaFoldDB" id="A0A2W2I1L0"/>
<gene>
    <name evidence="2" type="ORF">C1I98_07655</name>
</gene>
<dbReference type="RefSeq" id="WP_111166373.1">
    <property type="nucleotide sequence ID" value="NZ_POUA01000037.1"/>
</dbReference>
<dbReference type="InterPro" id="IPR011991">
    <property type="entry name" value="ArsR-like_HTH"/>
</dbReference>
<organism evidence="2 3">
    <name type="scientific">Spongiactinospora gelatinilytica</name>
    <dbReference type="NCBI Taxonomy" id="2666298"/>
    <lineage>
        <taxon>Bacteria</taxon>
        <taxon>Bacillati</taxon>
        <taxon>Actinomycetota</taxon>
        <taxon>Actinomycetes</taxon>
        <taxon>Streptosporangiales</taxon>
        <taxon>Streptosporangiaceae</taxon>
        <taxon>Spongiactinospora</taxon>
    </lineage>
</organism>
<dbReference type="GO" id="GO:0003700">
    <property type="term" value="F:DNA-binding transcription factor activity"/>
    <property type="evidence" value="ECO:0007669"/>
    <property type="project" value="InterPro"/>
</dbReference>